<dbReference type="Proteomes" id="UP000293296">
    <property type="component" value="Chromosome"/>
</dbReference>
<dbReference type="EMBL" id="CP026538">
    <property type="protein sequence ID" value="QAZ67867.1"/>
    <property type="molecule type" value="Genomic_DNA"/>
</dbReference>
<reference evidence="2 3" key="1">
    <citation type="submission" date="2018-02" db="EMBL/GenBank/DDBJ databases">
        <title>Genome sequence of Desulfovibrio carbinolicus DSM 3852.</title>
        <authorList>
            <person name="Wilbanks E."/>
            <person name="Skennerton C.T."/>
            <person name="Orphan V.J."/>
        </authorList>
    </citation>
    <scope>NUCLEOTIDE SEQUENCE [LARGE SCALE GENOMIC DNA]</scope>
    <source>
        <strain evidence="2 3">DSM 3852</strain>
    </source>
</reference>
<dbReference type="RefSeq" id="WP_015861227.1">
    <property type="nucleotide sequence ID" value="NZ_CP026538.1"/>
</dbReference>
<accession>A0A4P6HL18</accession>
<dbReference type="OrthoDB" id="5472137at2"/>
<organism evidence="2 3">
    <name type="scientific">Solidesulfovibrio carbinolicus</name>
    <dbReference type="NCBI Taxonomy" id="296842"/>
    <lineage>
        <taxon>Bacteria</taxon>
        <taxon>Pseudomonadati</taxon>
        <taxon>Thermodesulfobacteriota</taxon>
        <taxon>Desulfovibrionia</taxon>
        <taxon>Desulfovibrionales</taxon>
        <taxon>Desulfovibrionaceae</taxon>
        <taxon>Solidesulfovibrio</taxon>
    </lineage>
</organism>
<name>A0A4P6HL18_9BACT</name>
<keyword evidence="1" id="KW-0175">Coiled coil</keyword>
<evidence type="ECO:0008006" key="4">
    <source>
        <dbReference type="Google" id="ProtNLM"/>
    </source>
</evidence>
<dbReference type="KEGG" id="dcb:C3Y92_11805"/>
<dbReference type="AlphaFoldDB" id="A0A4P6HL18"/>
<evidence type="ECO:0000313" key="3">
    <source>
        <dbReference type="Proteomes" id="UP000293296"/>
    </source>
</evidence>
<protein>
    <recommendedName>
        <fullName evidence="4">Flagellar protein FliT</fullName>
    </recommendedName>
</protein>
<proteinExistence type="predicted"/>
<keyword evidence="3" id="KW-1185">Reference proteome</keyword>
<feature type="coiled-coil region" evidence="1">
    <location>
        <begin position="71"/>
        <end position="98"/>
    </location>
</feature>
<sequence length="116" mass="13285">MSDKLEFLEAALATGERELHHLLAGEIEEAELLAKDRGRLLEMAWRCADPESIGLLRDKLLKLRNLQGQLTVEARRLHAELQTDLQRAKQENQRLSGYRTTVRPNPAVRRYLDKAG</sequence>
<evidence type="ECO:0000256" key="1">
    <source>
        <dbReference type="SAM" id="Coils"/>
    </source>
</evidence>
<evidence type="ECO:0000313" key="2">
    <source>
        <dbReference type="EMBL" id="QAZ67867.1"/>
    </source>
</evidence>
<gene>
    <name evidence="2" type="ORF">C3Y92_11805</name>
</gene>